<evidence type="ECO:0000256" key="6">
    <source>
        <dbReference type="ARBA" id="ARBA00022970"/>
    </source>
</evidence>
<evidence type="ECO:0000256" key="13">
    <source>
        <dbReference type="SAM" id="MobiDB-lite"/>
    </source>
</evidence>
<evidence type="ECO:0000256" key="1">
    <source>
        <dbReference type="ARBA" id="ARBA00004429"/>
    </source>
</evidence>
<gene>
    <name evidence="15" type="ORF">FAZ95_30320</name>
</gene>
<evidence type="ECO:0000259" key="14">
    <source>
        <dbReference type="PROSITE" id="PS50928"/>
    </source>
</evidence>
<feature type="transmembrane region" description="Helical" evidence="12">
    <location>
        <begin position="31"/>
        <end position="49"/>
    </location>
</feature>
<keyword evidence="16" id="KW-1185">Reference proteome</keyword>
<keyword evidence="6" id="KW-0029">Amino-acid transport</keyword>
<dbReference type="Pfam" id="PF00528">
    <property type="entry name" value="BPD_transp_1"/>
    <property type="match status" value="1"/>
</dbReference>
<evidence type="ECO:0000256" key="7">
    <source>
        <dbReference type="ARBA" id="ARBA00022989"/>
    </source>
</evidence>
<evidence type="ECO:0000256" key="5">
    <source>
        <dbReference type="ARBA" id="ARBA00022692"/>
    </source>
</evidence>
<dbReference type="PANTHER" id="PTHR30614">
    <property type="entry name" value="MEMBRANE COMPONENT OF AMINO ACID ABC TRANSPORTER"/>
    <property type="match status" value="1"/>
</dbReference>
<dbReference type="InterPro" id="IPR043429">
    <property type="entry name" value="ArtM/GltK/GlnP/TcyL/YhdX-like"/>
</dbReference>
<dbReference type="Proteomes" id="UP000298656">
    <property type="component" value="Chromosome 2"/>
</dbReference>
<dbReference type="FunFam" id="1.10.3720.10:FF:000006">
    <property type="entry name" value="Glutamate/aspartate ABC transporter, permease protein GltK"/>
    <property type="match status" value="1"/>
</dbReference>
<evidence type="ECO:0000256" key="9">
    <source>
        <dbReference type="ARBA" id="ARBA00060298"/>
    </source>
</evidence>
<evidence type="ECO:0000313" key="15">
    <source>
        <dbReference type="EMBL" id="QCP53357.1"/>
    </source>
</evidence>
<comment type="function">
    <text evidence="9">Part of the ABC transporter complex GltIJKL involved in glutamate and aspartate uptake. Probably responsible for the translocation of the substrate across the membrane.</text>
</comment>
<dbReference type="KEGG" id="tvl:FAZ95_30320"/>
<keyword evidence="8 12" id="KW-0472">Membrane</keyword>
<dbReference type="InterPro" id="IPR010065">
    <property type="entry name" value="AA_ABC_transptr_permease_3TM"/>
</dbReference>
<evidence type="ECO:0000256" key="8">
    <source>
        <dbReference type="ARBA" id="ARBA00023136"/>
    </source>
</evidence>
<comment type="similarity">
    <text evidence="2">Belongs to the binding-protein-dependent transport system permease family. HisMQ subfamily.</text>
</comment>
<protein>
    <recommendedName>
        <fullName evidence="11">Glutamate/aspartate import permease protein GltK</fullName>
    </recommendedName>
</protein>
<evidence type="ECO:0000256" key="12">
    <source>
        <dbReference type="RuleBase" id="RU363032"/>
    </source>
</evidence>
<proteinExistence type="inferred from homology"/>
<feature type="transmembrane region" description="Helical" evidence="12">
    <location>
        <begin position="78"/>
        <end position="103"/>
    </location>
</feature>
<feature type="domain" description="ABC transmembrane type-1" evidence="14">
    <location>
        <begin position="25"/>
        <end position="213"/>
    </location>
</feature>
<evidence type="ECO:0000256" key="2">
    <source>
        <dbReference type="ARBA" id="ARBA00010072"/>
    </source>
</evidence>
<feature type="transmembrane region" description="Helical" evidence="12">
    <location>
        <begin position="191"/>
        <end position="216"/>
    </location>
</feature>
<organism evidence="15 16">
    <name type="scientific">Trinickia violacea</name>
    <dbReference type="NCBI Taxonomy" id="2571746"/>
    <lineage>
        <taxon>Bacteria</taxon>
        <taxon>Pseudomonadati</taxon>
        <taxon>Pseudomonadota</taxon>
        <taxon>Betaproteobacteria</taxon>
        <taxon>Burkholderiales</taxon>
        <taxon>Burkholderiaceae</taxon>
        <taxon>Trinickia</taxon>
    </lineage>
</organism>
<dbReference type="PROSITE" id="PS50928">
    <property type="entry name" value="ABC_TM1"/>
    <property type="match status" value="1"/>
</dbReference>
<dbReference type="EMBL" id="CP040078">
    <property type="protein sequence ID" value="QCP53357.1"/>
    <property type="molecule type" value="Genomic_DNA"/>
</dbReference>
<feature type="region of interest" description="Disordered" evidence="13">
    <location>
        <begin position="226"/>
        <end position="256"/>
    </location>
</feature>
<dbReference type="AlphaFoldDB" id="A0A4P8IY65"/>
<keyword evidence="7 12" id="KW-1133">Transmembrane helix</keyword>
<dbReference type="InterPro" id="IPR000515">
    <property type="entry name" value="MetI-like"/>
</dbReference>
<evidence type="ECO:0000313" key="16">
    <source>
        <dbReference type="Proteomes" id="UP000298656"/>
    </source>
</evidence>
<dbReference type="RefSeq" id="WP_137336127.1">
    <property type="nucleotide sequence ID" value="NZ_CP040078.1"/>
</dbReference>
<keyword evidence="4" id="KW-1003">Cell membrane</keyword>
<feature type="compositionally biased region" description="Basic and acidic residues" evidence="13">
    <location>
        <begin position="230"/>
        <end position="248"/>
    </location>
</feature>
<name>A0A4P8IY65_9BURK</name>
<dbReference type="Gene3D" id="1.10.3720.10">
    <property type="entry name" value="MetI-like"/>
    <property type="match status" value="1"/>
</dbReference>
<evidence type="ECO:0000256" key="10">
    <source>
        <dbReference type="ARBA" id="ARBA00062718"/>
    </source>
</evidence>
<keyword evidence="3 12" id="KW-0813">Transport</keyword>
<keyword evidence="5 12" id="KW-0812">Transmembrane</keyword>
<accession>A0A4P8IY65</accession>
<evidence type="ECO:0000256" key="3">
    <source>
        <dbReference type="ARBA" id="ARBA00022448"/>
    </source>
</evidence>
<dbReference type="InterPro" id="IPR035906">
    <property type="entry name" value="MetI-like_sf"/>
</dbReference>
<reference evidence="15 16" key="1">
    <citation type="submission" date="2019-05" db="EMBL/GenBank/DDBJ databases">
        <title>Burkholderia sp. DHOD12, isolated from subtropical forest soil.</title>
        <authorList>
            <person name="Gao Z.-H."/>
            <person name="Qiu L.-H."/>
        </authorList>
    </citation>
    <scope>NUCLEOTIDE SEQUENCE [LARGE SCALE GENOMIC DNA]</scope>
    <source>
        <strain evidence="15 16">DHOD12</strain>
    </source>
</reference>
<dbReference type="GO" id="GO:0022857">
    <property type="term" value="F:transmembrane transporter activity"/>
    <property type="evidence" value="ECO:0007669"/>
    <property type="project" value="InterPro"/>
</dbReference>
<evidence type="ECO:0000256" key="4">
    <source>
        <dbReference type="ARBA" id="ARBA00022475"/>
    </source>
</evidence>
<comment type="subunit">
    <text evidence="10">The complex is composed of two ATP-binding proteins (GltL), two transmembrane proteins (GltJ and GltK) and a solute-binding protein (GltI).</text>
</comment>
<dbReference type="PANTHER" id="PTHR30614:SF0">
    <property type="entry name" value="L-CYSTINE TRANSPORT SYSTEM PERMEASE PROTEIN TCYL"/>
    <property type="match status" value="1"/>
</dbReference>
<sequence>MLTTFLDLFDLHDASNYLPDLLRGALTSLELTFSILALSLPCGLLLAVAKIGRARLPRVLASVYIEVIRGTPALLQLFYIYFVLPAFGIRFAPFAAGVVGLSINYSAYLAEVYRAGIEAVPKSQIEAAKALGMSGRHTLCLIVLPQAIRIVVPPLGNYAISLFKDTSLVSIVTVKELMFTGQVVSSTNFQYVTIFTIVGALYLAFSWPSALVVHWLERKMGTARHANAAARHDPARSREGEQSYRRLDGTIGSTRR</sequence>
<dbReference type="CDD" id="cd06261">
    <property type="entry name" value="TM_PBP2"/>
    <property type="match status" value="1"/>
</dbReference>
<dbReference type="SUPFAM" id="SSF161098">
    <property type="entry name" value="MetI-like"/>
    <property type="match status" value="1"/>
</dbReference>
<evidence type="ECO:0000256" key="11">
    <source>
        <dbReference type="ARBA" id="ARBA00073645"/>
    </source>
</evidence>
<comment type="subcellular location">
    <subcellularLocation>
        <location evidence="1">Cell inner membrane</location>
        <topology evidence="1">Multi-pass membrane protein</topology>
    </subcellularLocation>
    <subcellularLocation>
        <location evidence="12">Cell membrane</location>
        <topology evidence="12">Multi-pass membrane protein</topology>
    </subcellularLocation>
</comment>
<dbReference type="NCBIfam" id="TIGR01726">
    <property type="entry name" value="HEQRo_perm_3TM"/>
    <property type="match status" value="1"/>
</dbReference>
<dbReference type="GO" id="GO:0043190">
    <property type="term" value="C:ATP-binding cassette (ABC) transporter complex"/>
    <property type="evidence" value="ECO:0007669"/>
    <property type="project" value="InterPro"/>
</dbReference>
<dbReference type="GO" id="GO:0006865">
    <property type="term" value="P:amino acid transport"/>
    <property type="evidence" value="ECO:0007669"/>
    <property type="project" value="UniProtKB-KW"/>
</dbReference>
<dbReference type="OrthoDB" id="7026155at2"/>